<dbReference type="PANTHER" id="PTHR41521">
    <property type="match status" value="1"/>
</dbReference>
<dbReference type="PANTHER" id="PTHR41521:SF4">
    <property type="entry name" value="BLR0684 PROTEIN"/>
    <property type="match status" value="1"/>
</dbReference>
<proteinExistence type="predicted"/>
<comment type="caution">
    <text evidence="2">The sequence shown here is derived from an EMBL/GenBank/DDBJ whole genome shotgun (WGS) entry which is preliminary data.</text>
</comment>
<dbReference type="EMBL" id="BOQL01000026">
    <property type="protein sequence ID" value="GIM68971.1"/>
    <property type="molecule type" value="Genomic_DNA"/>
</dbReference>
<dbReference type="RefSeq" id="WP_212989373.1">
    <property type="nucleotide sequence ID" value="NZ_BAABEA010000008.1"/>
</dbReference>
<sequence length="115" mass="12679">MAAYALAHLRPSTVNDEVLDYIEAIQETMDPYGGRFLVHGAEVEVMEGNWPGTVVIIEFPDLTVIQDWYASAPYQKILPLRTANVPGDVIVVDGVGPDYHPRTTAAKLRALSDVR</sequence>
<evidence type="ECO:0000313" key="3">
    <source>
        <dbReference type="Proteomes" id="UP000681340"/>
    </source>
</evidence>
<dbReference type="Pfam" id="PF07045">
    <property type="entry name" value="DUF1330"/>
    <property type="match status" value="1"/>
</dbReference>
<dbReference type="InterPro" id="IPR011008">
    <property type="entry name" value="Dimeric_a/b-barrel"/>
</dbReference>
<dbReference type="AlphaFoldDB" id="A0A919VMF9"/>
<dbReference type="Gene3D" id="3.30.70.100">
    <property type="match status" value="1"/>
</dbReference>
<gene>
    <name evidence="2" type="ORF">Aau02nite_34060</name>
</gene>
<dbReference type="InterPro" id="IPR010753">
    <property type="entry name" value="DUF1330"/>
</dbReference>
<keyword evidence="3" id="KW-1185">Reference proteome</keyword>
<accession>A0A919VMF9</accession>
<reference evidence="2" key="1">
    <citation type="submission" date="2021-03" db="EMBL/GenBank/DDBJ databases">
        <title>Whole genome shotgun sequence of Actinoplanes auranticolor NBRC 12245.</title>
        <authorList>
            <person name="Komaki H."/>
            <person name="Tamura T."/>
        </authorList>
    </citation>
    <scope>NUCLEOTIDE SEQUENCE</scope>
    <source>
        <strain evidence="2">NBRC 12245</strain>
    </source>
</reference>
<evidence type="ECO:0000259" key="1">
    <source>
        <dbReference type="Pfam" id="PF07045"/>
    </source>
</evidence>
<protein>
    <recommendedName>
        <fullName evidence="1">DUF1330 domain-containing protein</fullName>
    </recommendedName>
</protein>
<name>A0A919VMF9_9ACTN</name>
<feature type="domain" description="DUF1330" evidence="1">
    <location>
        <begin position="3"/>
        <end position="95"/>
    </location>
</feature>
<evidence type="ECO:0000313" key="2">
    <source>
        <dbReference type="EMBL" id="GIM68971.1"/>
    </source>
</evidence>
<dbReference type="SUPFAM" id="SSF54909">
    <property type="entry name" value="Dimeric alpha+beta barrel"/>
    <property type="match status" value="1"/>
</dbReference>
<organism evidence="2 3">
    <name type="scientific">Actinoplanes auranticolor</name>
    <dbReference type="NCBI Taxonomy" id="47988"/>
    <lineage>
        <taxon>Bacteria</taxon>
        <taxon>Bacillati</taxon>
        <taxon>Actinomycetota</taxon>
        <taxon>Actinomycetes</taxon>
        <taxon>Micromonosporales</taxon>
        <taxon>Micromonosporaceae</taxon>
        <taxon>Actinoplanes</taxon>
    </lineage>
</organism>
<dbReference type="Proteomes" id="UP000681340">
    <property type="component" value="Unassembled WGS sequence"/>
</dbReference>